<gene>
    <name evidence="1" type="ORF">Tci_638289</name>
</gene>
<proteinExistence type="predicted"/>
<comment type="caution">
    <text evidence="1">The sequence shown here is derived from an EMBL/GenBank/DDBJ whole genome shotgun (WGS) entry which is preliminary data.</text>
</comment>
<organism evidence="1">
    <name type="scientific">Tanacetum cinerariifolium</name>
    <name type="common">Dalmatian daisy</name>
    <name type="synonym">Chrysanthemum cinerariifolium</name>
    <dbReference type="NCBI Taxonomy" id="118510"/>
    <lineage>
        <taxon>Eukaryota</taxon>
        <taxon>Viridiplantae</taxon>
        <taxon>Streptophyta</taxon>
        <taxon>Embryophyta</taxon>
        <taxon>Tracheophyta</taxon>
        <taxon>Spermatophyta</taxon>
        <taxon>Magnoliopsida</taxon>
        <taxon>eudicotyledons</taxon>
        <taxon>Gunneridae</taxon>
        <taxon>Pentapetalae</taxon>
        <taxon>asterids</taxon>
        <taxon>campanulids</taxon>
        <taxon>Asterales</taxon>
        <taxon>Asteraceae</taxon>
        <taxon>Asteroideae</taxon>
        <taxon>Anthemideae</taxon>
        <taxon>Anthemidinae</taxon>
        <taxon>Tanacetum</taxon>
    </lineage>
</organism>
<accession>A0A699K115</accession>
<evidence type="ECO:0000313" key="1">
    <source>
        <dbReference type="EMBL" id="GFA66317.1"/>
    </source>
</evidence>
<protein>
    <submittedName>
        <fullName evidence="1">Uncharacterized protein</fullName>
    </submittedName>
</protein>
<name>A0A699K115_TANCI</name>
<dbReference type="EMBL" id="BKCJ010464439">
    <property type="protein sequence ID" value="GFA66317.1"/>
    <property type="molecule type" value="Genomic_DNA"/>
</dbReference>
<reference evidence="1" key="1">
    <citation type="journal article" date="2019" name="Sci. Rep.">
        <title>Draft genome of Tanacetum cinerariifolium, the natural source of mosquito coil.</title>
        <authorList>
            <person name="Yamashiro T."/>
            <person name="Shiraishi A."/>
            <person name="Satake H."/>
            <person name="Nakayama K."/>
        </authorList>
    </citation>
    <scope>NUCLEOTIDE SEQUENCE</scope>
</reference>
<feature type="non-terminal residue" evidence="1">
    <location>
        <position position="1"/>
    </location>
</feature>
<sequence>VYQNFLVEFWSTVVAFNPFPSIDEPEKRPFKEFLIKFSVSNGPRPLTHISINPSYLDKTPVLKNSFPVAWRILFTVVIQIFGGNYSFTEQVNSIQQLLAYSIITGTEVDIGEIIYSDIITMLLNKSRDITFATPGEATAKTTPCLEGSLGDKDSGVNKPPTDMEPLHSIDADLSGTGAKKPDTQPIILSYADVRAILLSEDEAQEIKDDPVTNKKIEEAFETFSKIFTHTTEILSSDRSFDFSTLLTTVKNIQDHTFKQEEVSAAWMKSSTNMA</sequence>
<dbReference type="AlphaFoldDB" id="A0A699K115"/>